<sequence>MNNAWPPRRHPENRNLVLHEGPEFHGMPVQQQKGPLIENYLDRIEKVIQTSLLRHPRVAAMRFDLRLPQGMQAEGDDNRLMTAFWERLKDRIEHDRARARKQLGMAHDTTVGYIWAREYDQPGNRPHWHCVLLVNKDAYFGIGRLWSDQENMHKRITSAWNSALGITPEQGQGLAEAPKNPVYHLHRHSDGRDFTNLFYRLSYFTKMKTKQYHGSAHAFGGSSVTLV</sequence>
<evidence type="ECO:0000259" key="1">
    <source>
        <dbReference type="Pfam" id="PF11726"/>
    </source>
</evidence>
<keyword evidence="3" id="KW-1185">Reference proteome</keyword>
<comment type="caution">
    <text evidence="2">The sequence shown here is derived from an EMBL/GenBank/DDBJ whole genome shotgun (WGS) entry which is preliminary data.</text>
</comment>
<protein>
    <submittedName>
        <fullName evidence="2">Transposase</fullName>
    </submittedName>
</protein>
<evidence type="ECO:0000313" key="2">
    <source>
        <dbReference type="EMBL" id="PAU77697.1"/>
    </source>
</evidence>
<organism evidence="2 3">
    <name type="scientific">Halovibrio salipaludis</name>
    <dbReference type="NCBI Taxonomy" id="2032626"/>
    <lineage>
        <taxon>Bacteria</taxon>
        <taxon>Pseudomonadati</taxon>
        <taxon>Pseudomonadota</taxon>
        <taxon>Gammaproteobacteria</taxon>
        <taxon>Oceanospirillales</taxon>
        <taxon>Halomonadaceae</taxon>
        <taxon>Halovibrio</taxon>
    </lineage>
</organism>
<dbReference type="Proteomes" id="UP000218896">
    <property type="component" value="Unassembled WGS sequence"/>
</dbReference>
<gene>
    <name evidence="2" type="ORF">CK501_14655</name>
</gene>
<reference evidence="2 3" key="1">
    <citation type="submission" date="2017-08" db="EMBL/GenBank/DDBJ databases">
        <title>Halovibrio sewagensis sp. nov., isolated from wastewater of high salinity.</title>
        <authorList>
            <person name="Dong X."/>
            <person name="Zhang G."/>
        </authorList>
    </citation>
    <scope>NUCLEOTIDE SEQUENCE [LARGE SCALE GENOMIC DNA]</scope>
    <source>
        <strain evidence="2 3">YL5-2</strain>
    </source>
</reference>
<dbReference type="EMBL" id="NSKD01000009">
    <property type="protein sequence ID" value="PAU77697.1"/>
    <property type="molecule type" value="Genomic_DNA"/>
</dbReference>
<name>A0A2A2EZB1_9GAMM</name>
<dbReference type="InterPro" id="IPR057271">
    <property type="entry name" value="YagK_YfjJ_C"/>
</dbReference>
<proteinExistence type="predicted"/>
<dbReference type="AlphaFoldDB" id="A0A2A2EZB1"/>
<feature type="domain" description="YagK/YfjJ C-terminal" evidence="1">
    <location>
        <begin position="54"/>
        <end position="222"/>
    </location>
</feature>
<evidence type="ECO:0000313" key="3">
    <source>
        <dbReference type="Proteomes" id="UP000218896"/>
    </source>
</evidence>
<dbReference type="Pfam" id="PF11726">
    <property type="entry name" value="YagK_YfjJ_C"/>
    <property type="match status" value="1"/>
</dbReference>
<accession>A0A2A2EZB1</accession>